<name>A0A8T2PVW9_9TELE</name>
<reference evidence="1" key="1">
    <citation type="thesis" date="2021" institute="BYU ScholarsArchive" country="Provo, UT, USA">
        <title>Applications of and Algorithms for Genome Assembly and Genomic Analyses with an Emphasis on Marine Teleosts.</title>
        <authorList>
            <person name="Pickett B.D."/>
        </authorList>
    </citation>
    <scope>NUCLEOTIDE SEQUENCE</scope>
    <source>
        <strain evidence="1">HI-2016</strain>
    </source>
</reference>
<proteinExistence type="predicted"/>
<gene>
    <name evidence="1" type="ORF">JZ751_000357</name>
</gene>
<dbReference type="EMBL" id="JAFBMS010000001">
    <property type="protein sequence ID" value="KAG9355519.1"/>
    <property type="molecule type" value="Genomic_DNA"/>
</dbReference>
<evidence type="ECO:0000313" key="2">
    <source>
        <dbReference type="Proteomes" id="UP000824540"/>
    </source>
</evidence>
<dbReference type="AlphaFoldDB" id="A0A8T2PVW9"/>
<comment type="caution">
    <text evidence="1">The sequence shown here is derived from an EMBL/GenBank/DDBJ whole genome shotgun (WGS) entry which is preliminary data.</text>
</comment>
<evidence type="ECO:0000313" key="1">
    <source>
        <dbReference type="EMBL" id="KAG9355519.1"/>
    </source>
</evidence>
<organism evidence="1 2">
    <name type="scientific">Albula glossodonta</name>
    <name type="common">roundjaw bonefish</name>
    <dbReference type="NCBI Taxonomy" id="121402"/>
    <lineage>
        <taxon>Eukaryota</taxon>
        <taxon>Metazoa</taxon>
        <taxon>Chordata</taxon>
        <taxon>Craniata</taxon>
        <taxon>Vertebrata</taxon>
        <taxon>Euteleostomi</taxon>
        <taxon>Actinopterygii</taxon>
        <taxon>Neopterygii</taxon>
        <taxon>Teleostei</taxon>
        <taxon>Albuliformes</taxon>
        <taxon>Albulidae</taxon>
        <taxon>Albula</taxon>
    </lineage>
</organism>
<sequence length="197" mass="21235">MILFHALLKALVKAQLGDEDDQSHRANGGERWQVAKVVGVHPPTRQLLGAQVAADVLSQVVAAHKAAVAHRASKALLASVCASMAGQLIRAGESSFAALPVADEWLLTCGSYGLREKENDRALRHLVSCKNQGWTQWCLLTGCRRGHDSSGRRMSGAGDRHFRTYCGLCGESRGRHSASRATNRFPEIISSSHVLSG</sequence>
<keyword evidence="2" id="KW-1185">Reference proteome</keyword>
<dbReference type="Proteomes" id="UP000824540">
    <property type="component" value="Unassembled WGS sequence"/>
</dbReference>
<protein>
    <submittedName>
        <fullName evidence="1">Uncharacterized protein</fullName>
    </submittedName>
</protein>
<accession>A0A8T2PVW9</accession>